<dbReference type="GO" id="GO:0046557">
    <property type="term" value="F:glucan endo-1,6-beta-glucosidase activity"/>
    <property type="evidence" value="ECO:0007669"/>
    <property type="project" value="TreeGrafter"/>
</dbReference>
<evidence type="ECO:0008006" key="6">
    <source>
        <dbReference type="Google" id="ProtNLM"/>
    </source>
</evidence>
<dbReference type="SUPFAM" id="SSF51445">
    <property type="entry name" value="(Trans)glycosidases"/>
    <property type="match status" value="1"/>
</dbReference>
<proteinExistence type="inferred from homology"/>
<dbReference type="EMBL" id="SWFS01000063">
    <property type="protein sequence ID" value="KAA8917143.1"/>
    <property type="molecule type" value="Genomic_DNA"/>
</dbReference>
<dbReference type="AlphaFoldDB" id="A0A642VBE7"/>
<name>A0A642VBE7_9ASCO</name>
<dbReference type="PANTHER" id="PTHR31297:SF43">
    <property type="entry name" value="GLUCAN 1,3-BETA-GLUCOSIDASE 3"/>
    <property type="match status" value="1"/>
</dbReference>
<dbReference type="FunFam" id="3.20.20.80:FF:000100">
    <property type="entry name" value="Glycoside hydrolase superfamily"/>
    <property type="match status" value="1"/>
</dbReference>
<comment type="caution">
    <text evidence="4">The sequence shown here is derived from an EMBL/GenBank/DDBJ whole genome shotgun (WGS) entry which is preliminary data.</text>
</comment>
<accession>A0A642VBE7</accession>
<dbReference type="VEuPathDB" id="FungiDB:TRICI_000710"/>
<keyword evidence="5" id="KW-1185">Reference proteome</keyword>
<evidence type="ECO:0000313" key="4">
    <source>
        <dbReference type="EMBL" id="KAA8917143.1"/>
    </source>
</evidence>
<dbReference type="InterPro" id="IPR017853">
    <property type="entry name" value="GH"/>
</dbReference>
<keyword evidence="2" id="KW-0378">Hydrolase</keyword>
<reference evidence="4" key="1">
    <citation type="journal article" date="2019" name="G3 (Bethesda)">
        <title>Genome Assemblies of Two Rare Opportunistic Yeast Pathogens: Diutina rugosa (syn. Candida rugosa) and Trichomonascus ciferrii (syn. Candida ciferrii).</title>
        <authorList>
            <person name="Mixao V."/>
            <person name="Saus E."/>
            <person name="Hansen A.P."/>
            <person name="Lass-Florl C."/>
            <person name="Gabaldon T."/>
        </authorList>
    </citation>
    <scope>NUCLEOTIDE SEQUENCE</scope>
    <source>
        <strain evidence="4">CBS 4856</strain>
    </source>
</reference>
<dbReference type="GO" id="GO:0009251">
    <property type="term" value="P:glucan catabolic process"/>
    <property type="evidence" value="ECO:0007669"/>
    <property type="project" value="TreeGrafter"/>
</dbReference>
<protein>
    <recommendedName>
        <fullName evidence="6">Glycoside hydrolase family 5 domain-containing protein</fullName>
    </recommendedName>
</protein>
<evidence type="ECO:0000256" key="2">
    <source>
        <dbReference type="ARBA" id="ARBA00022801"/>
    </source>
</evidence>
<comment type="similarity">
    <text evidence="1">Belongs to the glycosyl hydrolase 5 (cellulase A) family.</text>
</comment>
<evidence type="ECO:0000256" key="3">
    <source>
        <dbReference type="ARBA" id="ARBA00023295"/>
    </source>
</evidence>
<evidence type="ECO:0000256" key="1">
    <source>
        <dbReference type="ARBA" id="ARBA00005641"/>
    </source>
</evidence>
<dbReference type="GO" id="GO:0009986">
    <property type="term" value="C:cell surface"/>
    <property type="evidence" value="ECO:0007669"/>
    <property type="project" value="TreeGrafter"/>
</dbReference>
<evidence type="ECO:0000313" key="5">
    <source>
        <dbReference type="Proteomes" id="UP000761534"/>
    </source>
</evidence>
<dbReference type="GO" id="GO:0005737">
    <property type="term" value="C:cytoplasm"/>
    <property type="evidence" value="ECO:0007669"/>
    <property type="project" value="UniProtKB-ARBA"/>
</dbReference>
<dbReference type="GO" id="GO:0005576">
    <property type="term" value="C:extracellular region"/>
    <property type="evidence" value="ECO:0007669"/>
    <property type="project" value="TreeGrafter"/>
</dbReference>
<keyword evidence="3" id="KW-0326">Glycosidase</keyword>
<sequence length="512" mass="59252">MGLGSWIKNISVTTDPVAAQPASTPNQPPTKRQIYQNRFNHGPNLGAMFVLEKWICDGPFGEKAKGTSELDAVKSCRKQHGESKAKEIFEDHWRNWMQDDDWKWLREHGVTAVRAPVGYWMVNNGAFADNTPFEKYAKIYSNAWNIFKECVLTKADQYGIAVLVDLHGLPGGANEQDHSGTCLGKADLWESTKNQNQAFEVLQFLAEDIKPFDNVCGLQILNEAPFDTGPEGASKPQQEFYLKAMQKIRQVNMEIPLVISDAWDLPQWVEFVKRQESRWPPNDPQSMGVIIDTHVYKCFSDDDKNKPPEHLVNDVDNAVMDAPEVDILVGEFSCVLDGQSWDKHHNQTSREDVVRWYGQKEMAHFFHRTRAGCYFWTYKFLHGRGGEWDFREMTDKGAIPNVKVQHNRDHDFFTQEFQRRFHDKVGQHAGYWQSVDPNRDWEVWRFQEGFTQGWNDSAAFDAFDNSEIGRLAAWIKSRENQHIKERGYSDLTWTYGHGFRQAVFEFIDAKRQ</sequence>
<dbReference type="InterPro" id="IPR050386">
    <property type="entry name" value="Glycosyl_hydrolase_5"/>
</dbReference>
<dbReference type="PANTHER" id="PTHR31297">
    <property type="entry name" value="GLUCAN ENDO-1,6-BETA-GLUCOSIDASE B"/>
    <property type="match status" value="1"/>
</dbReference>
<organism evidence="4 5">
    <name type="scientific">Trichomonascus ciferrii</name>
    <dbReference type="NCBI Taxonomy" id="44093"/>
    <lineage>
        <taxon>Eukaryota</taxon>
        <taxon>Fungi</taxon>
        <taxon>Dikarya</taxon>
        <taxon>Ascomycota</taxon>
        <taxon>Saccharomycotina</taxon>
        <taxon>Dipodascomycetes</taxon>
        <taxon>Dipodascales</taxon>
        <taxon>Trichomonascaceae</taxon>
        <taxon>Trichomonascus</taxon>
        <taxon>Trichomonascus ciferrii complex</taxon>
    </lineage>
</organism>
<dbReference type="OrthoDB" id="1887033at2759"/>
<gene>
    <name evidence="4" type="ORF">TRICI_000710</name>
</gene>
<dbReference type="Gene3D" id="3.20.20.80">
    <property type="entry name" value="Glycosidases"/>
    <property type="match status" value="1"/>
</dbReference>
<dbReference type="Proteomes" id="UP000761534">
    <property type="component" value="Unassembled WGS sequence"/>
</dbReference>